<evidence type="ECO:0000313" key="1">
    <source>
        <dbReference type="EMBL" id="KGI22476.1"/>
    </source>
</evidence>
<dbReference type="AlphaFoldDB" id="A0A098YT09"/>
<dbReference type="EMBL" id="JRPQ01000069">
    <property type="protein sequence ID" value="KGI22476.1"/>
    <property type="molecule type" value="Genomic_DNA"/>
</dbReference>
<evidence type="ECO:0000313" key="2">
    <source>
        <dbReference type="Proteomes" id="UP000029723"/>
    </source>
</evidence>
<accession>A0A098YT09</accession>
<proteinExistence type="predicted"/>
<organism evidence="1 2">
    <name type="scientific">Hoylesella timonensis S9-PR14</name>
    <dbReference type="NCBI Taxonomy" id="1401062"/>
    <lineage>
        <taxon>Bacteria</taxon>
        <taxon>Pseudomonadati</taxon>
        <taxon>Bacteroidota</taxon>
        <taxon>Bacteroidia</taxon>
        <taxon>Bacteroidales</taxon>
        <taxon>Prevotellaceae</taxon>
        <taxon>Hoylesella</taxon>
    </lineage>
</organism>
<reference evidence="1 2" key="1">
    <citation type="submission" date="2014-07" db="EMBL/GenBank/DDBJ databases">
        <authorList>
            <person name="McCorrison J."/>
            <person name="Sanka R."/>
            <person name="Torralba M."/>
            <person name="Gillis M."/>
            <person name="Haft D.H."/>
            <person name="Methe B."/>
            <person name="Sutton G."/>
            <person name="Nelson K.E."/>
        </authorList>
    </citation>
    <scope>NUCLEOTIDE SEQUENCE [LARGE SCALE GENOMIC DNA]</scope>
    <source>
        <strain evidence="1 2">S9-PR14</strain>
    </source>
</reference>
<gene>
    <name evidence="1" type="ORF">HMPREF9304_04145</name>
</gene>
<dbReference type="Proteomes" id="UP000029723">
    <property type="component" value="Unassembled WGS sequence"/>
</dbReference>
<name>A0A098YT09_9BACT</name>
<sequence length="62" mass="7371">MVMLEMIEGNANLKTCFITYQKNSEYGIHEELSTDSYNMHNKTKTLQTKSVELKYSYLYEEH</sequence>
<comment type="caution">
    <text evidence="1">The sequence shown here is derived from an EMBL/GenBank/DDBJ whole genome shotgun (WGS) entry which is preliminary data.</text>
</comment>
<protein>
    <submittedName>
        <fullName evidence="1">Uncharacterized protein</fullName>
    </submittedName>
</protein>